<dbReference type="OrthoDB" id="5597044at2759"/>
<evidence type="ECO:0000256" key="1">
    <source>
        <dbReference type="ARBA" id="ARBA00004141"/>
    </source>
</evidence>
<keyword evidence="4 7" id="KW-1133">Transmembrane helix</keyword>
<comment type="similarity">
    <text evidence="2">Belongs to the TMEM134/TMEM230 family.</text>
</comment>
<dbReference type="InterPro" id="IPR008590">
    <property type="entry name" value="TMEM_230/134"/>
</dbReference>
<gene>
    <name evidence="8" type="primary">Contig838.g918</name>
    <name evidence="8" type="ORF">STYLEM_3963</name>
</gene>
<protein>
    <recommendedName>
        <fullName evidence="10">Transmembrane protein 230</fullName>
    </recommendedName>
</protein>
<evidence type="ECO:0000256" key="4">
    <source>
        <dbReference type="ARBA" id="ARBA00022989"/>
    </source>
</evidence>
<evidence type="ECO:0000313" key="8">
    <source>
        <dbReference type="EMBL" id="CDW74979.1"/>
    </source>
</evidence>
<feature type="transmembrane region" description="Helical" evidence="7">
    <location>
        <begin position="72"/>
        <end position="92"/>
    </location>
</feature>
<keyword evidence="3 7" id="KW-0812">Transmembrane</keyword>
<comment type="subcellular location">
    <subcellularLocation>
        <location evidence="1">Membrane</location>
        <topology evidence="1">Multi-pass membrane protein</topology>
    </subcellularLocation>
</comment>
<dbReference type="EMBL" id="CCKQ01003841">
    <property type="protein sequence ID" value="CDW74979.1"/>
    <property type="molecule type" value="Genomic_DNA"/>
</dbReference>
<evidence type="ECO:0000256" key="2">
    <source>
        <dbReference type="ARBA" id="ARBA00007743"/>
    </source>
</evidence>
<dbReference type="InParanoid" id="A0A078A2H6"/>
<dbReference type="AlphaFoldDB" id="A0A078A2H6"/>
<evidence type="ECO:0000313" key="9">
    <source>
        <dbReference type="Proteomes" id="UP000039865"/>
    </source>
</evidence>
<proteinExistence type="inferred from homology"/>
<organism evidence="8 9">
    <name type="scientific">Stylonychia lemnae</name>
    <name type="common">Ciliate</name>
    <dbReference type="NCBI Taxonomy" id="5949"/>
    <lineage>
        <taxon>Eukaryota</taxon>
        <taxon>Sar</taxon>
        <taxon>Alveolata</taxon>
        <taxon>Ciliophora</taxon>
        <taxon>Intramacronucleata</taxon>
        <taxon>Spirotrichea</taxon>
        <taxon>Stichotrichia</taxon>
        <taxon>Sporadotrichida</taxon>
        <taxon>Oxytrichidae</taxon>
        <taxon>Stylonychinae</taxon>
        <taxon>Stylonychia</taxon>
    </lineage>
</organism>
<sequence>MPLSGSGNSPLHNQNPNYELKDFNSRGTTNSVKKTEKPVDIEFDQNKEIVIKQVKHESIWQFIQSKEVPKKAVFLAFFFMIVGLALFFVGFFEDMREWDPFNGFLFWGSGLVLFIPGFYYTFKVVQAYRTNDINVRNNILRDIPDM</sequence>
<evidence type="ECO:0000256" key="7">
    <source>
        <dbReference type="SAM" id="Phobius"/>
    </source>
</evidence>
<evidence type="ECO:0000256" key="5">
    <source>
        <dbReference type="ARBA" id="ARBA00023136"/>
    </source>
</evidence>
<keyword evidence="5 7" id="KW-0472">Membrane</keyword>
<dbReference type="GO" id="GO:0016020">
    <property type="term" value="C:membrane"/>
    <property type="evidence" value="ECO:0007669"/>
    <property type="project" value="UniProtKB-SubCell"/>
</dbReference>
<name>A0A078A2H6_STYLE</name>
<keyword evidence="9" id="KW-1185">Reference proteome</keyword>
<feature type="region of interest" description="Disordered" evidence="6">
    <location>
        <begin position="1"/>
        <end position="33"/>
    </location>
</feature>
<feature type="compositionally biased region" description="Polar residues" evidence="6">
    <location>
        <begin position="1"/>
        <end position="17"/>
    </location>
</feature>
<dbReference type="Pfam" id="PF05915">
    <property type="entry name" value="TMEM_230_134"/>
    <property type="match status" value="1"/>
</dbReference>
<dbReference type="Proteomes" id="UP000039865">
    <property type="component" value="Unassembled WGS sequence"/>
</dbReference>
<accession>A0A078A2H6</accession>
<evidence type="ECO:0000256" key="6">
    <source>
        <dbReference type="SAM" id="MobiDB-lite"/>
    </source>
</evidence>
<evidence type="ECO:0000256" key="3">
    <source>
        <dbReference type="ARBA" id="ARBA00022692"/>
    </source>
</evidence>
<reference evidence="8 9" key="1">
    <citation type="submission" date="2014-06" db="EMBL/GenBank/DDBJ databases">
        <authorList>
            <person name="Swart Estienne"/>
        </authorList>
    </citation>
    <scope>NUCLEOTIDE SEQUENCE [LARGE SCALE GENOMIC DNA]</scope>
    <source>
        <strain evidence="8 9">130c</strain>
    </source>
</reference>
<feature type="transmembrane region" description="Helical" evidence="7">
    <location>
        <begin position="104"/>
        <end position="122"/>
    </location>
</feature>
<evidence type="ECO:0008006" key="10">
    <source>
        <dbReference type="Google" id="ProtNLM"/>
    </source>
</evidence>